<evidence type="ECO:0000259" key="1">
    <source>
        <dbReference type="PROSITE" id="PS51186"/>
    </source>
</evidence>
<dbReference type="InterPro" id="IPR051531">
    <property type="entry name" value="N-acetyltransferase"/>
</dbReference>
<dbReference type="PROSITE" id="PS51186">
    <property type="entry name" value="GNAT"/>
    <property type="match status" value="1"/>
</dbReference>
<name>A0ABS5YZ08_9ACTN</name>
<evidence type="ECO:0000313" key="2">
    <source>
        <dbReference type="EMBL" id="MBU2667924.1"/>
    </source>
</evidence>
<dbReference type="InterPro" id="IPR000182">
    <property type="entry name" value="GNAT_dom"/>
</dbReference>
<dbReference type="EMBL" id="JAHKKG010000010">
    <property type="protein sequence ID" value="MBU2667924.1"/>
    <property type="molecule type" value="Genomic_DNA"/>
</dbReference>
<dbReference type="InterPro" id="IPR016181">
    <property type="entry name" value="Acyl_CoA_acyltransferase"/>
</dbReference>
<keyword evidence="3" id="KW-1185">Reference proteome</keyword>
<organism evidence="2 3">
    <name type="scientific">Paractinoplanes bogorensis</name>
    <dbReference type="NCBI Taxonomy" id="1610840"/>
    <lineage>
        <taxon>Bacteria</taxon>
        <taxon>Bacillati</taxon>
        <taxon>Actinomycetota</taxon>
        <taxon>Actinomycetes</taxon>
        <taxon>Micromonosporales</taxon>
        <taxon>Micromonosporaceae</taxon>
        <taxon>Paractinoplanes</taxon>
    </lineage>
</organism>
<sequence>MSVTLRPYGKEDLDLAIDLETDPRVMNHLGGPVPRDDAVRIHQERLAAGGLYRVIVDDDGTAAGIIAVWRSHFREAEVHELGIMLFPDRRSRGVAEAAIEQIAAEAKEAGIDRLHAFVDAGNQASMAGARKVGFTRGERHSVEHHGTKLDSVHWFRDL</sequence>
<evidence type="ECO:0000313" key="3">
    <source>
        <dbReference type="Proteomes" id="UP001519654"/>
    </source>
</evidence>
<dbReference type="PANTHER" id="PTHR43792">
    <property type="entry name" value="GNAT FAMILY, PUTATIVE (AFU_ORTHOLOGUE AFUA_3G00765)-RELATED-RELATED"/>
    <property type="match status" value="1"/>
</dbReference>
<dbReference type="SUPFAM" id="SSF55729">
    <property type="entry name" value="Acyl-CoA N-acyltransferases (Nat)"/>
    <property type="match status" value="1"/>
</dbReference>
<protein>
    <submittedName>
        <fullName evidence="2">GNAT family N-acetyltransferase</fullName>
    </submittedName>
</protein>
<dbReference type="Proteomes" id="UP001519654">
    <property type="component" value="Unassembled WGS sequence"/>
</dbReference>
<reference evidence="2 3" key="1">
    <citation type="submission" date="2021-06" db="EMBL/GenBank/DDBJ databases">
        <title>Actinoplanes lichenicola sp. nov., and Actinoplanes ovalisporus sp. nov., isolated from lichen in Thailand.</title>
        <authorList>
            <person name="Saeng-In P."/>
            <person name="Kanchanasin P."/>
            <person name="Yuki M."/>
            <person name="Kudo T."/>
            <person name="Ohkuma M."/>
            <person name="Phongsopitanun W."/>
            <person name="Tanasupawat S."/>
        </authorList>
    </citation>
    <scope>NUCLEOTIDE SEQUENCE [LARGE SCALE GENOMIC DNA]</scope>
    <source>
        <strain evidence="2 3">NBRC 110975</strain>
    </source>
</reference>
<accession>A0ABS5YZ08</accession>
<comment type="caution">
    <text evidence="2">The sequence shown here is derived from an EMBL/GenBank/DDBJ whole genome shotgun (WGS) entry which is preliminary data.</text>
</comment>
<feature type="domain" description="N-acetyltransferase" evidence="1">
    <location>
        <begin position="3"/>
        <end position="158"/>
    </location>
</feature>
<dbReference type="Pfam" id="PF13302">
    <property type="entry name" value="Acetyltransf_3"/>
    <property type="match status" value="1"/>
</dbReference>
<dbReference type="RefSeq" id="WP_215792181.1">
    <property type="nucleotide sequence ID" value="NZ_JAHKKG010000010.1"/>
</dbReference>
<dbReference type="Gene3D" id="3.40.630.30">
    <property type="match status" value="1"/>
</dbReference>
<gene>
    <name evidence="2" type="ORF">KOI35_30875</name>
</gene>
<proteinExistence type="predicted"/>